<dbReference type="SUPFAM" id="SSF54236">
    <property type="entry name" value="Ubiquitin-like"/>
    <property type="match status" value="1"/>
</dbReference>
<evidence type="ECO:0000259" key="7">
    <source>
        <dbReference type="PROSITE" id="PS50053"/>
    </source>
</evidence>
<keyword evidence="3" id="KW-1017">Isopeptide bond</keyword>
<comment type="similarity">
    <text evidence="2">In the N-terminal section; belongs to the ubiquitin family.</text>
</comment>
<dbReference type="EMBL" id="PIXR01002037">
    <property type="protein sequence ID" value="TBT99398.1"/>
    <property type="molecule type" value="Genomic_DNA"/>
</dbReference>
<dbReference type="PROSITE" id="PS50053">
    <property type="entry name" value="UBIQUITIN_2"/>
    <property type="match status" value="1"/>
</dbReference>
<gene>
    <name evidence="8" type="ORF">CWI39_2037p0020</name>
</gene>
<dbReference type="SMART" id="SM01377">
    <property type="entry name" value="Ribosomal_L40e"/>
    <property type="match status" value="1"/>
</dbReference>
<evidence type="ECO:0000256" key="3">
    <source>
        <dbReference type="ARBA" id="ARBA00022499"/>
    </source>
</evidence>
<dbReference type="Proteomes" id="UP000293045">
    <property type="component" value="Unassembled WGS sequence"/>
</dbReference>
<accession>A0A4Q9KWW6</accession>
<dbReference type="SUPFAM" id="SSF57829">
    <property type="entry name" value="Zn-binding ribosomal proteins"/>
    <property type="match status" value="1"/>
</dbReference>
<keyword evidence="5" id="KW-0687">Ribonucleoprotein</keyword>
<proteinExistence type="inferred from homology"/>
<feature type="domain" description="Ubiquitin-like" evidence="7">
    <location>
        <begin position="1"/>
        <end position="75"/>
    </location>
</feature>
<dbReference type="AlphaFoldDB" id="A0A4Q9KWW6"/>
<name>A0A4Q9KWW6_9MICR</name>
<comment type="function">
    <text evidence="1">Component of the 60S subunit of the ribosome.</text>
</comment>
<dbReference type="VEuPathDB" id="MicrosporidiaDB:CWI39_2037p0020"/>
<evidence type="ECO:0000256" key="4">
    <source>
        <dbReference type="ARBA" id="ARBA00022980"/>
    </source>
</evidence>
<sequence>MQVFVKCLGQNTITVDIPCKSSSDELKGILQEKTGIVSKDQLLFYCNRPLNGCSLEEMGISSLSTISMTQKLLGGVLSENTRALAMSYQNIKICRKCYCRNGANATHCRNQKCGHCADLRPKKKRKDKK</sequence>
<evidence type="ECO:0000256" key="6">
    <source>
        <dbReference type="ARBA" id="ARBA00035124"/>
    </source>
</evidence>
<dbReference type="GO" id="GO:0005840">
    <property type="term" value="C:ribosome"/>
    <property type="evidence" value="ECO:0007669"/>
    <property type="project" value="UniProtKB-KW"/>
</dbReference>
<dbReference type="GO" id="GO:1990904">
    <property type="term" value="C:ribonucleoprotein complex"/>
    <property type="evidence" value="ECO:0007669"/>
    <property type="project" value="UniProtKB-KW"/>
</dbReference>
<dbReference type="GO" id="GO:0006412">
    <property type="term" value="P:translation"/>
    <property type="evidence" value="ECO:0007669"/>
    <property type="project" value="InterPro"/>
</dbReference>
<dbReference type="Gene3D" id="4.10.1060.50">
    <property type="match status" value="1"/>
</dbReference>
<evidence type="ECO:0000256" key="5">
    <source>
        <dbReference type="ARBA" id="ARBA00023274"/>
    </source>
</evidence>
<evidence type="ECO:0000313" key="8">
    <source>
        <dbReference type="EMBL" id="TBT99398.1"/>
    </source>
</evidence>
<evidence type="ECO:0000313" key="9">
    <source>
        <dbReference type="Proteomes" id="UP000293045"/>
    </source>
</evidence>
<dbReference type="SMART" id="SM00213">
    <property type="entry name" value="UBQ"/>
    <property type="match status" value="1"/>
</dbReference>
<organism evidence="8 9">
    <name type="scientific">Hamiltosporidium magnivora</name>
    <dbReference type="NCBI Taxonomy" id="148818"/>
    <lineage>
        <taxon>Eukaryota</taxon>
        <taxon>Fungi</taxon>
        <taxon>Fungi incertae sedis</taxon>
        <taxon>Microsporidia</taxon>
        <taxon>Dubosqiidae</taxon>
        <taxon>Hamiltosporidium</taxon>
    </lineage>
</organism>
<evidence type="ECO:0000256" key="2">
    <source>
        <dbReference type="ARBA" id="ARBA00008373"/>
    </source>
</evidence>
<evidence type="ECO:0000256" key="1">
    <source>
        <dbReference type="ARBA" id="ARBA00002241"/>
    </source>
</evidence>
<reference evidence="8 9" key="1">
    <citation type="submission" date="2017-12" db="EMBL/GenBank/DDBJ databases">
        <authorList>
            <person name="Pombert J.-F."/>
            <person name="Haag K.L."/>
            <person name="Ebert D."/>
        </authorList>
    </citation>
    <scope>NUCLEOTIDE SEQUENCE [LARGE SCALE GENOMIC DNA]</scope>
    <source>
        <strain evidence="8">IL-BN-2</strain>
    </source>
</reference>
<comment type="subunit">
    <text evidence="6">Part of the 60S ribosomal subunit.</text>
</comment>
<dbReference type="InterPro" id="IPR029071">
    <property type="entry name" value="Ubiquitin-like_domsf"/>
</dbReference>
<comment type="caution">
    <text evidence="8">The sequence shown here is derived from an EMBL/GenBank/DDBJ whole genome shotgun (WGS) entry which is preliminary data.</text>
</comment>
<keyword evidence="4 8" id="KW-0689">Ribosomal protein</keyword>
<dbReference type="Gene3D" id="3.10.20.90">
    <property type="entry name" value="Phosphatidylinositol 3-kinase Catalytic Subunit, Chain A, domain 1"/>
    <property type="match status" value="1"/>
</dbReference>
<dbReference type="InterPro" id="IPR038587">
    <property type="entry name" value="Ribosomal_eL40_sf"/>
</dbReference>
<dbReference type="InterPro" id="IPR000626">
    <property type="entry name" value="Ubiquitin-like_dom"/>
</dbReference>
<dbReference type="Pfam" id="PF00240">
    <property type="entry name" value="ubiquitin"/>
    <property type="match status" value="1"/>
</dbReference>
<dbReference type="InterPro" id="IPR001975">
    <property type="entry name" value="Ribosomal_eL40_dom"/>
</dbReference>
<protein>
    <submittedName>
        <fullName evidence="8">Ribosomal protein L40</fullName>
    </submittedName>
</protein>
<dbReference type="VEuPathDB" id="MicrosporidiaDB:CWI36_1891p0030"/>
<dbReference type="Pfam" id="PF01020">
    <property type="entry name" value="Ribosomal_L40e"/>
    <property type="match status" value="1"/>
</dbReference>
<dbReference type="InterPro" id="IPR011332">
    <property type="entry name" value="Ribosomal_zn-bd"/>
</dbReference>
<dbReference type="GO" id="GO:0003735">
    <property type="term" value="F:structural constituent of ribosome"/>
    <property type="evidence" value="ECO:0007669"/>
    <property type="project" value="InterPro"/>
</dbReference>